<evidence type="ECO:0000313" key="2">
    <source>
        <dbReference type="EMBL" id="SEK45612.1"/>
    </source>
</evidence>
<dbReference type="Proteomes" id="UP000182321">
    <property type="component" value="Unassembled WGS sequence"/>
</dbReference>
<accession>A0A1H7H8I8</accession>
<dbReference type="Pfam" id="PF00535">
    <property type="entry name" value="Glycos_transf_2"/>
    <property type="match status" value="1"/>
</dbReference>
<dbReference type="SUPFAM" id="SSF53448">
    <property type="entry name" value="Nucleotide-diphospho-sugar transferases"/>
    <property type="match status" value="1"/>
</dbReference>
<keyword evidence="3" id="KW-1185">Reference proteome</keyword>
<dbReference type="AlphaFoldDB" id="A0A1H7H8I8"/>
<dbReference type="GO" id="GO:0016758">
    <property type="term" value="F:hexosyltransferase activity"/>
    <property type="evidence" value="ECO:0007669"/>
    <property type="project" value="UniProtKB-ARBA"/>
</dbReference>
<keyword evidence="2" id="KW-0808">Transferase</keyword>
<proteinExistence type="predicted"/>
<evidence type="ECO:0000313" key="3">
    <source>
        <dbReference type="Proteomes" id="UP000182321"/>
    </source>
</evidence>
<organism evidence="2 3">
    <name type="scientific">Pseudobutyrivibrio ruminis</name>
    <dbReference type="NCBI Taxonomy" id="46206"/>
    <lineage>
        <taxon>Bacteria</taxon>
        <taxon>Bacillati</taxon>
        <taxon>Bacillota</taxon>
        <taxon>Clostridia</taxon>
        <taxon>Lachnospirales</taxon>
        <taxon>Lachnospiraceae</taxon>
        <taxon>Pseudobutyrivibrio</taxon>
    </lineage>
</organism>
<feature type="domain" description="Glycosyltransferase 2-like" evidence="1">
    <location>
        <begin position="8"/>
        <end position="168"/>
    </location>
</feature>
<dbReference type="InterPro" id="IPR001173">
    <property type="entry name" value="Glyco_trans_2-like"/>
</dbReference>
<name>A0A1H7H8I8_9FIRM</name>
<dbReference type="EMBL" id="FNZX01000005">
    <property type="protein sequence ID" value="SEK45612.1"/>
    <property type="molecule type" value="Genomic_DNA"/>
</dbReference>
<gene>
    <name evidence="2" type="ORF">SAMN02910377_00933</name>
</gene>
<evidence type="ECO:0000259" key="1">
    <source>
        <dbReference type="Pfam" id="PF00535"/>
    </source>
</evidence>
<dbReference type="PANTHER" id="PTHR22916">
    <property type="entry name" value="GLYCOSYLTRANSFERASE"/>
    <property type="match status" value="1"/>
</dbReference>
<sequence length="311" mass="36715">MTSNIKVSVLMPVYNTKDKYLVEAIESILNQTLKDIELIIVDDNSDAKTKNVIRSFLMDSRVKVIENDENLGVAASLNKGLGQVSGKYIARMDSDDVAFPNRLEKQYNYMEAHKDCVAIGSNMCLIDSQGQYIRYAKNYCEVNELKTAMFFGCSFFHPTMFLRRDIVLKEGYKYNCDYTTEDYELWNRIIYKYEMRNINEVLLKYRIHGNNVSTLKRELMDKSTARVQMERFKYYGVDISLNHDLICSCENIIELRRIESALKELIKKYEWIDKNVIKERVLMMYKNSSLKQLKLFGRYLRYFIVFRNNLI</sequence>
<dbReference type="PANTHER" id="PTHR22916:SF3">
    <property type="entry name" value="UDP-GLCNAC:BETAGAL BETA-1,3-N-ACETYLGLUCOSAMINYLTRANSFERASE-LIKE PROTEIN 1"/>
    <property type="match status" value="1"/>
</dbReference>
<reference evidence="3" key="1">
    <citation type="submission" date="2016-10" db="EMBL/GenBank/DDBJ databases">
        <authorList>
            <person name="Varghese N."/>
        </authorList>
    </citation>
    <scope>NUCLEOTIDE SEQUENCE [LARGE SCALE GENOMIC DNA]</scope>
    <source>
        <strain evidence="3">ACV-9</strain>
    </source>
</reference>
<dbReference type="Gene3D" id="3.90.550.10">
    <property type="entry name" value="Spore Coat Polysaccharide Biosynthesis Protein SpsA, Chain A"/>
    <property type="match status" value="1"/>
</dbReference>
<protein>
    <submittedName>
        <fullName evidence="2">Glycosyl transferase family 2</fullName>
    </submittedName>
</protein>
<dbReference type="InterPro" id="IPR029044">
    <property type="entry name" value="Nucleotide-diphossugar_trans"/>
</dbReference>